<dbReference type="Proteomes" id="UP000182715">
    <property type="component" value="Unassembled WGS sequence"/>
</dbReference>
<name>A0A0H5QDP5_NEIMI</name>
<accession>A0A0H5QDP5</accession>
<evidence type="ECO:0000313" key="1">
    <source>
        <dbReference type="EMBL" id="CRZ00142.1"/>
    </source>
</evidence>
<dbReference type="EMBL" id="CVTF01000121">
    <property type="protein sequence ID" value="CRZ00142.1"/>
    <property type="molecule type" value="Genomic_DNA"/>
</dbReference>
<dbReference type="AlphaFoldDB" id="A0A0H5QDP5"/>
<sequence>MNKNRKLLLAALLLIAFAAVKLVLLQWWQAQQPQAVAVQCDLTEGCTLPDGSRVRAAAVSTKKPFDIYIEHAPAGTEQVSISFSMKNMDMGFNRYMFERQPSGTWQAVRIRLPICVEGRRDFTADITIGSRTFQTAFTAE</sequence>
<protein>
    <submittedName>
        <fullName evidence="1">Putative secreted protein</fullName>
    </submittedName>
</protein>
<organism evidence="1">
    <name type="scientific">Neisseria meningitidis serogroup B</name>
    <dbReference type="NCBI Taxonomy" id="491"/>
    <lineage>
        <taxon>Bacteria</taxon>
        <taxon>Pseudomonadati</taxon>
        <taxon>Pseudomonadota</taxon>
        <taxon>Betaproteobacteria</taxon>
        <taxon>Neisseriales</taxon>
        <taxon>Neisseriaceae</taxon>
        <taxon>Neisseria</taxon>
    </lineage>
</organism>
<reference evidence="1" key="1">
    <citation type="submission" date="2014-11" db="EMBL/GenBank/DDBJ databases">
        <authorList>
            <person name="Diene M.Seydina."/>
        </authorList>
    </citation>
    <scope>NUCLEOTIDE SEQUENCE [LARGE SCALE GENOMIC DNA]</scope>
    <source>
        <strain evidence="1">Neisseria meningitidis CHUV</strain>
    </source>
</reference>
<proteinExistence type="predicted"/>